<evidence type="ECO:0008006" key="3">
    <source>
        <dbReference type="Google" id="ProtNLM"/>
    </source>
</evidence>
<keyword evidence="2" id="KW-1185">Reference proteome</keyword>
<evidence type="ECO:0000313" key="1">
    <source>
        <dbReference type="EMBL" id="GBG68656.1"/>
    </source>
</evidence>
<name>A0A388KF75_CHABU</name>
<comment type="caution">
    <text evidence="1">The sequence shown here is derived from an EMBL/GenBank/DDBJ whole genome shotgun (WGS) entry which is preliminary data.</text>
</comment>
<dbReference type="Proteomes" id="UP000265515">
    <property type="component" value="Unassembled WGS sequence"/>
</dbReference>
<organism evidence="1 2">
    <name type="scientific">Chara braunii</name>
    <name type="common">Braun's stonewort</name>
    <dbReference type="NCBI Taxonomy" id="69332"/>
    <lineage>
        <taxon>Eukaryota</taxon>
        <taxon>Viridiplantae</taxon>
        <taxon>Streptophyta</taxon>
        <taxon>Charophyceae</taxon>
        <taxon>Charales</taxon>
        <taxon>Characeae</taxon>
        <taxon>Chara</taxon>
    </lineage>
</organism>
<evidence type="ECO:0000313" key="2">
    <source>
        <dbReference type="Proteomes" id="UP000265515"/>
    </source>
</evidence>
<accession>A0A388KF75</accession>
<sequence>MAEVLRLKQDLDRLVCVPLDRNPGDTLVMCPVTYVEVMRSTFVCNEGYKIIRKGERQVLREWGMDFQHVDFRQLGRWKNDGRLGAAYALPKHKDTEKYRPICPAYQEPSILLCKKIAQAMNGMLFGLPASGHFNLRSVGEMKGRLHALNVKMRRVCSDVRILTGSYDVQDMFSKLPHSTIERAVEWSVWSHRSRGRSGVFVKRRGRGWKLSRCDSVEGYAFLSFDVIQQFVSFELELCFTVASGYIVQQLVGIPMGKSSSPPLACLMCSKAEWDFMITLGNQRRLIGGLRFVDDASVFVAYNARKPDSKVRAEAILAKFERCYDEALTLKKTDTSEGCWEFLGCKLNMQENFPYLGCCQKLKNERELRMGLELTFRTFQDFESWTSKKAKLAVIVSALHRIDQNSMETPDMIGALILLRMELRRRRYPDSYFDRAIKSFARDKSNLWKLLAELLTSAPE</sequence>
<dbReference type="AlphaFoldDB" id="A0A388KF75"/>
<gene>
    <name evidence="1" type="ORF">CBR_g3197</name>
</gene>
<protein>
    <recommendedName>
        <fullName evidence="3">Reverse transcriptase domain-containing protein</fullName>
    </recommendedName>
</protein>
<proteinExistence type="predicted"/>
<dbReference type="EMBL" id="BFEA01000103">
    <property type="protein sequence ID" value="GBG68656.1"/>
    <property type="molecule type" value="Genomic_DNA"/>
</dbReference>
<dbReference type="Gramene" id="GBG68656">
    <property type="protein sequence ID" value="GBG68656"/>
    <property type="gene ID" value="CBR_g3197"/>
</dbReference>
<reference evidence="1 2" key="1">
    <citation type="journal article" date="2018" name="Cell">
        <title>The Chara Genome: Secondary Complexity and Implications for Plant Terrestrialization.</title>
        <authorList>
            <person name="Nishiyama T."/>
            <person name="Sakayama H."/>
            <person name="Vries J.D."/>
            <person name="Buschmann H."/>
            <person name="Saint-Marcoux D."/>
            <person name="Ullrich K.K."/>
            <person name="Haas F.B."/>
            <person name="Vanderstraeten L."/>
            <person name="Becker D."/>
            <person name="Lang D."/>
            <person name="Vosolsobe S."/>
            <person name="Rombauts S."/>
            <person name="Wilhelmsson P.K.I."/>
            <person name="Janitza P."/>
            <person name="Kern R."/>
            <person name="Heyl A."/>
            <person name="Rumpler F."/>
            <person name="Villalobos L.I.A.C."/>
            <person name="Clay J.M."/>
            <person name="Skokan R."/>
            <person name="Toyoda A."/>
            <person name="Suzuki Y."/>
            <person name="Kagoshima H."/>
            <person name="Schijlen E."/>
            <person name="Tajeshwar N."/>
            <person name="Catarino B."/>
            <person name="Hetherington A.J."/>
            <person name="Saltykova A."/>
            <person name="Bonnot C."/>
            <person name="Breuninger H."/>
            <person name="Symeonidi A."/>
            <person name="Radhakrishnan G.V."/>
            <person name="Van Nieuwerburgh F."/>
            <person name="Deforce D."/>
            <person name="Chang C."/>
            <person name="Karol K.G."/>
            <person name="Hedrich R."/>
            <person name="Ulvskov P."/>
            <person name="Glockner G."/>
            <person name="Delwiche C.F."/>
            <person name="Petrasek J."/>
            <person name="Van de Peer Y."/>
            <person name="Friml J."/>
            <person name="Beilby M."/>
            <person name="Dolan L."/>
            <person name="Kohara Y."/>
            <person name="Sugano S."/>
            <person name="Fujiyama A."/>
            <person name="Delaux P.-M."/>
            <person name="Quint M."/>
            <person name="TheiBen G."/>
            <person name="Hagemann M."/>
            <person name="Harholt J."/>
            <person name="Dunand C."/>
            <person name="Zachgo S."/>
            <person name="Langdale J."/>
            <person name="Maumus F."/>
            <person name="Straeten D.V.D."/>
            <person name="Gould S.B."/>
            <person name="Rensing S.A."/>
        </authorList>
    </citation>
    <scope>NUCLEOTIDE SEQUENCE [LARGE SCALE GENOMIC DNA]</scope>
    <source>
        <strain evidence="1 2">S276</strain>
    </source>
</reference>